<organism evidence="2 3">
    <name type="scientific">Amycolatopsis saalfeldensis</name>
    <dbReference type="NCBI Taxonomy" id="394193"/>
    <lineage>
        <taxon>Bacteria</taxon>
        <taxon>Bacillati</taxon>
        <taxon>Actinomycetota</taxon>
        <taxon>Actinomycetes</taxon>
        <taxon>Pseudonocardiales</taxon>
        <taxon>Pseudonocardiaceae</taxon>
        <taxon>Amycolatopsis</taxon>
    </lineage>
</organism>
<feature type="region of interest" description="Disordered" evidence="1">
    <location>
        <begin position="1"/>
        <end position="62"/>
    </location>
</feature>
<name>A0A1H8YLQ2_9PSEU</name>
<reference evidence="2 3" key="1">
    <citation type="submission" date="2016-10" db="EMBL/GenBank/DDBJ databases">
        <authorList>
            <person name="de Groot N.N."/>
        </authorList>
    </citation>
    <scope>NUCLEOTIDE SEQUENCE [LARGE SCALE GENOMIC DNA]</scope>
    <source>
        <strain evidence="2 3">DSM 44993</strain>
    </source>
</reference>
<dbReference type="STRING" id="394193.SAMN04489732_119210"/>
<dbReference type="AlphaFoldDB" id="A0A1H8YLQ2"/>
<proteinExistence type="predicted"/>
<evidence type="ECO:0000256" key="1">
    <source>
        <dbReference type="SAM" id="MobiDB-lite"/>
    </source>
</evidence>
<protein>
    <submittedName>
        <fullName evidence="2">Uncharacterized protein</fullName>
    </submittedName>
</protein>
<accession>A0A1H8YLQ2</accession>
<dbReference type="OrthoDB" id="3616523at2"/>
<dbReference type="Proteomes" id="UP000198582">
    <property type="component" value="Unassembled WGS sequence"/>
</dbReference>
<keyword evidence="3" id="KW-1185">Reference proteome</keyword>
<dbReference type="EMBL" id="FOEF01000019">
    <property type="protein sequence ID" value="SEP52328.1"/>
    <property type="molecule type" value="Genomic_DNA"/>
</dbReference>
<dbReference type="RefSeq" id="WP_091625359.1">
    <property type="nucleotide sequence ID" value="NZ_FOEF01000019.1"/>
</dbReference>
<gene>
    <name evidence="2" type="ORF">SAMN04489732_119210</name>
</gene>
<evidence type="ECO:0000313" key="2">
    <source>
        <dbReference type="EMBL" id="SEP52328.1"/>
    </source>
</evidence>
<evidence type="ECO:0000313" key="3">
    <source>
        <dbReference type="Proteomes" id="UP000198582"/>
    </source>
</evidence>
<sequence>MTYGTLDGTLPPPADDKPKGPFTSPGDQTPPDPGKQWIPTGDVGSPPAVPGGSEHPGKGVTTVNTKAMRTFADNMRTLAEGPLANIPADLDGVNIKPGVFATAHDKLIQPIVGEGGLRDTTRTTVQDLVTALNDAADAVTKAANAYDSADEANKMTTDEYNQYFGQLSSEITGAGQKRS</sequence>